<reference evidence="4" key="1">
    <citation type="journal article" date="2019" name="Int. J. Syst. Evol. Microbiol.">
        <title>The Global Catalogue of Microorganisms (GCM) 10K type strain sequencing project: providing services to taxonomists for standard genome sequencing and annotation.</title>
        <authorList>
            <consortium name="The Broad Institute Genomics Platform"/>
            <consortium name="The Broad Institute Genome Sequencing Center for Infectious Disease"/>
            <person name="Wu L."/>
            <person name="Ma J."/>
        </authorList>
    </citation>
    <scope>NUCLEOTIDE SEQUENCE [LARGE SCALE GENOMIC DNA]</scope>
    <source>
        <strain evidence="4">DT72</strain>
    </source>
</reference>
<dbReference type="RefSeq" id="WP_378486130.1">
    <property type="nucleotide sequence ID" value="NZ_JBHUFB010000012.1"/>
</dbReference>
<dbReference type="Proteomes" id="UP001597286">
    <property type="component" value="Unassembled WGS sequence"/>
</dbReference>
<evidence type="ECO:0008006" key="5">
    <source>
        <dbReference type="Google" id="ProtNLM"/>
    </source>
</evidence>
<evidence type="ECO:0000256" key="1">
    <source>
        <dbReference type="SAM" id="MobiDB-lite"/>
    </source>
</evidence>
<feature type="region of interest" description="Disordered" evidence="1">
    <location>
        <begin position="1"/>
        <end position="20"/>
    </location>
</feature>
<evidence type="ECO:0000313" key="3">
    <source>
        <dbReference type="EMBL" id="MFD1813630.1"/>
    </source>
</evidence>
<keyword evidence="4" id="KW-1185">Reference proteome</keyword>
<organism evidence="3 4">
    <name type="scientific">Rhodococcus gannanensis</name>
    <dbReference type="NCBI Taxonomy" id="1960308"/>
    <lineage>
        <taxon>Bacteria</taxon>
        <taxon>Bacillati</taxon>
        <taxon>Actinomycetota</taxon>
        <taxon>Actinomycetes</taxon>
        <taxon>Mycobacteriales</taxon>
        <taxon>Nocardiaceae</taxon>
        <taxon>Rhodococcus</taxon>
    </lineage>
</organism>
<accession>A0ABW4P8A3</accession>
<evidence type="ECO:0000256" key="2">
    <source>
        <dbReference type="SAM" id="Phobius"/>
    </source>
</evidence>
<evidence type="ECO:0000313" key="4">
    <source>
        <dbReference type="Proteomes" id="UP001597286"/>
    </source>
</evidence>
<keyword evidence="2" id="KW-1133">Transmembrane helix</keyword>
<comment type="caution">
    <text evidence="3">The sequence shown here is derived from an EMBL/GenBank/DDBJ whole genome shotgun (WGS) entry which is preliminary data.</text>
</comment>
<dbReference type="EMBL" id="JBHUFB010000012">
    <property type="protein sequence ID" value="MFD1813630.1"/>
    <property type="molecule type" value="Genomic_DNA"/>
</dbReference>
<protein>
    <recommendedName>
        <fullName evidence="5">DUF2631 domain-containing protein</fullName>
    </recommendedName>
</protein>
<feature type="transmembrane region" description="Helical" evidence="2">
    <location>
        <begin position="54"/>
        <end position="74"/>
    </location>
</feature>
<keyword evidence="2" id="KW-0472">Membrane</keyword>
<feature type="transmembrane region" description="Helical" evidence="2">
    <location>
        <begin position="29"/>
        <end position="48"/>
    </location>
</feature>
<proteinExistence type="predicted"/>
<gene>
    <name evidence="3" type="ORF">ACFSJG_15530</name>
</gene>
<sequence>MTEEHIEGSNTIRPNAGEAIRNPRGWPGYGAVMLGVILIALCVLAAGYGYEGWAWLSGIVGAVVLVLGALAVLATQRRSRPLDATRGPHT</sequence>
<name>A0ABW4P8A3_9NOCA</name>
<keyword evidence="2" id="KW-0812">Transmembrane</keyword>